<reference evidence="12" key="1">
    <citation type="submission" date="2017-02" db="EMBL/GenBank/DDBJ databases">
        <title>Delving into the versatile metabolic prowess of the omnipresent phylum Bacteroidetes.</title>
        <authorList>
            <person name="Nobu M.K."/>
            <person name="Mei R."/>
            <person name="Narihiro T."/>
            <person name="Kuroda K."/>
            <person name="Liu W.-T."/>
        </authorList>
    </citation>
    <scope>NUCLEOTIDE SEQUENCE</scope>
    <source>
        <strain evidence="12">ADurb.Bin131</strain>
    </source>
</reference>
<dbReference type="EC" id="5.6.2.2" evidence="10"/>
<dbReference type="InterPro" id="IPR003594">
    <property type="entry name" value="HATPase_dom"/>
</dbReference>
<dbReference type="Gene3D" id="3.30.230.10">
    <property type="match status" value="1"/>
</dbReference>
<dbReference type="PROSITE" id="PS00177">
    <property type="entry name" value="TOPOISOMERASE_II"/>
    <property type="match status" value="1"/>
</dbReference>
<organism evidence="12">
    <name type="scientific">candidate division TA06 bacterium ADurb.Bin131</name>
    <dbReference type="NCBI Taxonomy" id="1852827"/>
    <lineage>
        <taxon>Bacteria</taxon>
        <taxon>Bacteria division TA06</taxon>
    </lineage>
</organism>
<dbReference type="Gene3D" id="3.30.565.10">
    <property type="entry name" value="Histidine kinase-like ATPase, C-terminal domain"/>
    <property type="match status" value="1"/>
</dbReference>
<keyword evidence="5 10" id="KW-0067">ATP-binding</keyword>
<dbReference type="InterPro" id="IPR011557">
    <property type="entry name" value="GyrB"/>
</dbReference>
<dbReference type="NCBIfam" id="NF004189">
    <property type="entry name" value="PRK05644.1"/>
    <property type="match status" value="1"/>
</dbReference>
<gene>
    <name evidence="10 12" type="primary">gyrB</name>
    <name evidence="12" type="ORF">BWX89_01348</name>
</gene>
<dbReference type="FunFam" id="3.30.230.10:FF:000005">
    <property type="entry name" value="DNA gyrase subunit B"/>
    <property type="match status" value="1"/>
</dbReference>
<dbReference type="PANTHER" id="PTHR45866:SF1">
    <property type="entry name" value="DNA GYRASE SUBUNIT B, MITOCHONDRIAL"/>
    <property type="match status" value="1"/>
</dbReference>
<feature type="binding site" evidence="10">
    <location>
        <position position="496"/>
    </location>
    <ligand>
        <name>Mg(2+)</name>
        <dbReference type="ChEBI" id="CHEBI:18420"/>
        <label>1</label>
        <note>catalytic</note>
    </ligand>
</feature>
<dbReference type="GO" id="GO:0006261">
    <property type="term" value="P:DNA-templated DNA replication"/>
    <property type="evidence" value="ECO:0007669"/>
    <property type="project" value="UniProtKB-UniRule"/>
</dbReference>
<dbReference type="GO" id="GO:0003918">
    <property type="term" value="F:DNA topoisomerase type II (double strand cut, ATP-hydrolyzing) activity"/>
    <property type="evidence" value="ECO:0007669"/>
    <property type="project" value="UniProtKB-UniRule"/>
</dbReference>
<comment type="cofactor">
    <cofactor evidence="10">
        <name>Mg(2+)</name>
        <dbReference type="ChEBI" id="CHEBI:18420"/>
    </cofactor>
    <cofactor evidence="10">
        <name>Mn(2+)</name>
        <dbReference type="ChEBI" id="CHEBI:29035"/>
    </cofactor>
    <cofactor evidence="10">
        <name>Ca(2+)</name>
        <dbReference type="ChEBI" id="CHEBI:29108"/>
    </cofactor>
    <text evidence="10">Binds two Mg(2+) per subunit. The magnesium ions form salt bridges with both the protein and the DNA. Can also accept other divalent metal cations, such as Mn(2+) or Ca(2+).</text>
</comment>
<dbReference type="NCBIfam" id="TIGR01059">
    <property type="entry name" value="gyrB"/>
    <property type="match status" value="1"/>
</dbReference>
<dbReference type="SMART" id="SM00433">
    <property type="entry name" value="TOP2c"/>
    <property type="match status" value="1"/>
</dbReference>
<dbReference type="EMBL" id="MWDQ01000132">
    <property type="protein sequence ID" value="OQB72360.1"/>
    <property type="molecule type" value="Genomic_DNA"/>
</dbReference>
<feature type="binding site" evidence="10">
    <location>
        <position position="496"/>
    </location>
    <ligand>
        <name>Mg(2+)</name>
        <dbReference type="ChEBI" id="CHEBI:18420"/>
        <label>2</label>
    </ligand>
</feature>
<evidence type="ECO:0000259" key="11">
    <source>
        <dbReference type="PROSITE" id="PS50880"/>
    </source>
</evidence>
<dbReference type="FunFam" id="3.40.50.670:FF:000001">
    <property type="entry name" value="DNA topoisomerase 2"/>
    <property type="match status" value="1"/>
</dbReference>
<dbReference type="NCBIfam" id="NF011501">
    <property type="entry name" value="PRK14939.1"/>
    <property type="match status" value="1"/>
</dbReference>
<dbReference type="InterPro" id="IPR034160">
    <property type="entry name" value="TOPRIM_GyrB"/>
</dbReference>
<feature type="binding site" evidence="10">
    <location>
        <position position="423"/>
    </location>
    <ligand>
        <name>Mg(2+)</name>
        <dbReference type="ChEBI" id="CHEBI:18420"/>
        <label>1</label>
        <note>catalytic</note>
    </ligand>
</feature>
<comment type="catalytic activity">
    <reaction evidence="1 10">
        <text>ATP-dependent breakage, passage and rejoining of double-stranded DNA.</text>
        <dbReference type="EC" id="5.6.2.2"/>
    </reaction>
</comment>
<keyword evidence="9 10" id="KW-0413">Isomerase</keyword>
<dbReference type="GO" id="GO:0046872">
    <property type="term" value="F:metal ion binding"/>
    <property type="evidence" value="ECO:0007669"/>
    <property type="project" value="UniProtKB-KW"/>
</dbReference>
<dbReference type="CDD" id="cd03366">
    <property type="entry name" value="TOPRIM_TopoIIA_GyrB"/>
    <property type="match status" value="1"/>
</dbReference>
<dbReference type="InterPro" id="IPR001241">
    <property type="entry name" value="Topo_IIA"/>
</dbReference>
<keyword evidence="3 10" id="KW-0479">Metal-binding</keyword>
<comment type="similarity">
    <text evidence="2 10">Belongs to the type II topoisomerase GyrB family.</text>
</comment>
<dbReference type="InterPro" id="IPR013506">
    <property type="entry name" value="Topo_IIA_bsu_dom2"/>
</dbReference>
<sequence>MEKVQSKYDATKIQVLGGIEAVRKRPAMYIGDTSVFGLHHLVYEVVDNSIDEAMAGYCTEISVVVHMDNSVSVSDNGRGIPVDIHKTENKPAVEVVLTMLHAGGKFDRKSYRVSGGLHGVGVSVVNALSEWFEVEICKDGNVYHQKYERGKPVSELTVVGKTKKTGTTVTFKPDSEIFETVEFDDNILASRLKELAFLNPDITIRFEDERKARTEVFKFEGGLSSFVEFLNKNKTSLFTPPYYFKKVEDDMELEVAFQYNDGYNETILSFVNNVNTRDGGTHLTGFRAGLTRSINEYGKKNQIIDADTTLSGEDVREGLTAVISLKIPDPQFEGQTKAKLGNSNVKPFVESITFDKIYTFLEEHPDAAKSILSKAINALKSREAARRARDLTRKKLAEGGELPGKLADCSIRDPKFREIFIVEGDSAGGSAKQGRDRTFQAILPIKGKIINTEKARIEKVLNNNEIRTIISAIGAGYGDEFDIEKIRYNKIIIMTDADVDGAHIRTLLLTFFFRQMPELIKQGYCYIAQPPLYKIKRGKKEVYIESESEMENILLNLGSEKLDVSLASSGRKFSSMEIKKIAQLSKKFAELGKMLRKRGFDIKEYFSLVNPKTGMLPSYFIRLNGDHHYFYSDQELSEFMNKNQLNNQSLFGNGYQVVEIYERRECEKVFSEIKNLELSKKFWNDVFNISKDQHNSSQVSFEQFFDEIKENGKKGITVQRYKGLGEMNPEQLWETTMDPATRRLLRVSLDDAAKAEEIFTILMGEQVEPRKQFIQNYALEARNIDI</sequence>
<dbReference type="InterPro" id="IPR013760">
    <property type="entry name" value="Topo_IIA-like_dom_sf"/>
</dbReference>
<evidence type="ECO:0000256" key="9">
    <source>
        <dbReference type="ARBA" id="ARBA00023235"/>
    </source>
</evidence>
<dbReference type="GO" id="GO:0003677">
    <property type="term" value="F:DNA binding"/>
    <property type="evidence" value="ECO:0007669"/>
    <property type="project" value="UniProtKB-KW"/>
</dbReference>
<evidence type="ECO:0000256" key="5">
    <source>
        <dbReference type="ARBA" id="ARBA00022840"/>
    </source>
</evidence>
<dbReference type="Gene3D" id="3.40.50.670">
    <property type="match status" value="2"/>
</dbReference>
<name>A0A1V6C6A8_UNCT6</name>
<evidence type="ECO:0000256" key="6">
    <source>
        <dbReference type="ARBA" id="ARBA00022842"/>
    </source>
</evidence>
<dbReference type="InterPro" id="IPR000565">
    <property type="entry name" value="Topo_IIA_B"/>
</dbReference>
<dbReference type="InterPro" id="IPR036890">
    <property type="entry name" value="HATPase_C_sf"/>
</dbReference>
<evidence type="ECO:0000256" key="8">
    <source>
        <dbReference type="ARBA" id="ARBA00023125"/>
    </source>
</evidence>
<keyword evidence="7 10" id="KW-0799">Topoisomerase</keyword>
<dbReference type="Pfam" id="PF02518">
    <property type="entry name" value="HATPase_c"/>
    <property type="match status" value="1"/>
</dbReference>
<evidence type="ECO:0000256" key="2">
    <source>
        <dbReference type="ARBA" id="ARBA00010708"/>
    </source>
</evidence>
<dbReference type="InterPro" id="IPR020568">
    <property type="entry name" value="Ribosomal_Su5_D2-typ_SF"/>
</dbReference>
<dbReference type="GO" id="GO:0005694">
    <property type="term" value="C:chromosome"/>
    <property type="evidence" value="ECO:0007669"/>
    <property type="project" value="InterPro"/>
</dbReference>
<proteinExistence type="inferred from homology"/>
<dbReference type="FunFam" id="3.30.565.10:FF:000002">
    <property type="entry name" value="DNA gyrase subunit B"/>
    <property type="match status" value="1"/>
</dbReference>
<dbReference type="Pfam" id="PF00204">
    <property type="entry name" value="DNA_gyraseB"/>
    <property type="match status" value="1"/>
</dbReference>
<evidence type="ECO:0000256" key="3">
    <source>
        <dbReference type="ARBA" id="ARBA00022723"/>
    </source>
</evidence>
<dbReference type="GO" id="GO:0006265">
    <property type="term" value="P:DNA topological change"/>
    <property type="evidence" value="ECO:0007669"/>
    <property type="project" value="UniProtKB-UniRule"/>
</dbReference>
<keyword evidence="6 10" id="KW-0460">Magnesium</keyword>
<evidence type="ECO:0000256" key="10">
    <source>
        <dbReference type="HAMAP-Rule" id="MF_01898"/>
    </source>
</evidence>
<keyword evidence="4 10" id="KW-0547">Nucleotide-binding</keyword>
<dbReference type="GO" id="GO:0005737">
    <property type="term" value="C:cytoplasm"/>
    <property type="evidence" value="ECO:0007669"/>
    <property type="project" value="UniProtKB-SubCell"/>
</dbReference>
<dbReference type="Pfam" id="PF01751">
    <property type="entry name" value="Toprim"/>
    <property type="match status" value="1"/>
</dbReference>
<dbReference type="SUPFAM" id="SSF55874">
    <property type="entry name" value="ATPase domain of HSP90 chaperone/DNA topoisomerase II/histidine kinase"/>
    <property type="match status" value="1"/>
</dbReference>
<dbReference type="Proteomes" id="UP000485562">
    <property type="component" value="Unassembled WGS sequence"/>
</dbReference>
<dbReference type="InterPro" id="IPR018522">
    <property type="entry name" value="TopoIIA_CS"/>
</dbReference>
<dbReference type="PANTHER" id="PTHR45866">
    <property type="entry name" value="DNA GYRASE/TOPOISOMERASE SUBUNIT B"/>
    <property type="match status" value="1"/>
</dbReference>
<dbReference type="InterPro" id="IPR013759">
    <property type="entry name" value="Topo_IIA_B_C"/>
</dbReference>
<keyword evidence="8" id="KW-0238">DNA-binding</keyword>
<dbReference type="HAMAP" id="MF_01898">
    <property type="entry name" value="GyrB"/>
    <property type="match status" value="1"/>
</dbReference>
<feature type="site" description="Interaction with DNA" evidence="10">
    <location>
        <position position="448"/>
    </location>
</feature>
<comment type="subunit">
    <text evidence="10">Heterotetramer, composed of two GyrA and two GyrB chains. In the heterotetramer, GyrA contains the active site tyrosine that forms a transient covalent intermediate with DNA, while GyrB binds cofactors and catalyzes ATP hydrolysis.</text>
</comment>
<dbReference type="SUPFAM" id="SSF56719">
    <property type="entry name" value="Type II DNA topoisomerase"/>
    <property type="match status" value="1"/>
</dbReference>
<dbReference type="SUPFAM" id="SSF54211">
    <property type="entry name" value="Ribosomal protein S5 domain 2-like"/>
    <property type="match status" value="1"/>
</dbReference>
<dbReference type="Pfam" id="PF00986">
    <property type="entry name" value="DNA_gyraseB_C"/>
    <property type="match status" value="1"/>
</dbReference>
<dbReference type="InterPro" id="IPR002288">
    <property type="entry name" value="DNA_gyrase_B_C"/>
</dbReference>
<comment type="miscellaneous">
    <text evidence="10">Few gyrases are as efficient as E.coli at forming negative supercoils. Not all organisms have 2 type II topoisomerases; in organisms with a single type II topoisomerase this enzyme also has to decatenate newly replicated chromosomes.</text>
</comment>
<dbReference type="PRINTS" id="PR00418">
    <property type="entry name" value="TPI2FAMILY"/>
</dbReference>
<dbReference type="InterPro" id="IPR014721">
    <property type="entry name" value="Ribsml_uS5_D2-typ_fold_subgr"/>
</dbReference>
<feature type="domain" description="Toprim" evidence="11">
    <location>
        <begin position="417"/>
        <end position="531"/>
    </location>
</feature>
<evidence type="ECO:0000256" key="1">
    <source>
        <dbReference type="ARBA" id="ARBA00000185"/>
    </source>
</evidence>
<evidence type="ECO:0000256" key="7">
    <source>
        <dbReference type="ARBA" id="ARBA00023029"/>
    </source>
</evidence>
<dbReference type="AlphaFoldDB" id="A0A1V6C6A8"/>
<evidence type="ECO:0000313" key="12">
    <source>
        <dbReference type="EMBL" id="OQB72360.1"/>
    </source>
</evidence>
<comment type="function">
    <text evidence="10">A type II topoisomerase that negatively supercoils closed circular double-stranded (ds) DNA in an ATP-dependent manner to modulate DNA topology and maintain chromosomes in an underwound state. Negative supercoiling favors strand separation, and DNA replication, transcription, recombination and repair, all of which involve strand separation. Also able to catalyze the interconversion of other topological isomers of dsDNA rings, including catenanes and knotted rings. Type II topoisomerases break and join 2 DNA strands simultaneously in an ATP-dependent manner.</text>
</comment>
<dbReference type="PRINTS" id="PR01159">
    <property type="entry name" value="DNAGYRASEB"/>
</dbReference>
<evidence type="ECO:0000256" key="4">
    <source>
        <dbReference type="ARBA" id="ARBA00022741"/>
    </source>
</evidence>
<comment type="caution">
    <text evidence="12">The sequence shown here is derived from an EMBL/GenBank/DDBJ whole genome shotgun (WGS) entry which is preliminary data.</text>
</comment>
<keyword evidence="10" id="KW-0963">Cytoplasm</keyword>
<feature type="site" description="Interaction with DNA" evidence="10">
    <location>
        <position position="451"/>
    </location>
</feature>
<dbReference type="InterPro" id="IPR006171">
    <property type="entry name" value="TOPRIM_dom"/>
</dbReference>
<dbReference type="GO" id="GO:0005524">
    <property type="term" value="F:ATP binding"/>
    <property type="evidence" value="ECO:0007669"/>
    <property type="project" value="UniProtKB-UniRule"/>
</dbReference>
<dbReference type="SMART" id="SM00387">
    <property type="entry name" value="HATPase_c"/>
    <property type="match status" value="1"/>
</dbReference>
<comment type="subcellular location">
    <subcellularLocation>
        <location evidence="10">Cytoplasm</location>
    </subcellularLocation>
</comment>
<feature type="binding site" evidence="10">
    <location>
        <position position="498"/>
    </location>
    <ligand>
        <name>Mg(2+)</name>
        <dbReference type="ChEBI" id="CHEBI:18420"/>
        <label>2</label>
    </ligand>
</feature>
<protein>
    <recommendedName>
        <fullName evidence="10">DNA gyrase subunit B</fullName>
        <ecNumber evidence="10">5.6.2.2</ecNumber>
    </recommendedName>
</protein>
<dbReference type="CDD" id="cd00822">
    <property type="entry name" value="TopoII_Trans_DNA_gyrase"/>
    <property type="match status" value="1"/>
</dbReference>
<dbReference type="CDD" id="cd16928">
    <property type="entry name" value="HATPase_GyrB-like"/>
    <property type="match status" value="1"/>
</dbReference>
<accession>A0A1V6C6A8</accession>
<dbReference type="PROSITE" id="PS50880">
    <property type="entry name" value="TOPRIM"/>
    <property type="match status" value="1"/>
</dbReference>